<reference evidence="11 12" key="1">
    <citation type="submission" date="2018-05" db="EMBL/GenBank/DDBJ databases">
        <title>Complete genome sequence of Megasphaera sp. AJH120T, isolated from the ceca of a chicken.</title>
        <authorList>
            <person name="Maki J."/>
            <person name="Looft T."/>
        </authorList>
    </citation>
    <scope>NUCLEOTIDE SEQUENCE [LARGE SCALE GENOMIC DNA]</scope>
    <source>
        <strain evidence="11 12">AJH120</strain>
    </source>
</reference>
<dbReference type="InterPro" id="IPR003730">
    <property type="entry name" value="Cu_polyphenol_OxRdtase"/>
</dbReference>
<dbReference type="RefSeq" id="WP_107195239.1">
    <property type="nucleotide sequence ID" value="NZ_CP029462.1"/>
</dbReference>
<name>A0A346AYJ8_9FIRM</name>
<sequence>MATEWISRDGLGWEQSRLLRQAGLRHGATGRCGGVSQGAYESLNLSFQTGDAALHVLENRRRLCQAVGMDLTKLTTCRQTGEGHIVAVGPAEAGCGAGSVHTELAHTDALMTNCAGLPLAVFTADSAPVILFDPAHHACAVGRAGLRETTTRLPAKMVLAMELVYGSISADLYAYVGPCAGADHVEISEGFAQAVERMGPAYACCIGRGARRTIDLKQTARQLLTDAGLLLGHIDISSSCVYEEEERFFSYRRDFGRTGRMAAFAVL</sequence>
<evidence type="ECO:0000256" key="1">
    <source>
        <dbReference type="ARBA" id="ARBA00000553"/>
    </source>
</evidence>
<dbReference type="PANTHER" id="PTHR30616">
    <property type="entry name" value="UNCHARACTERIZED PROTEIN YFIH"/>
    <property type="match status" value="1"/>
</dbReference>
<evidence type="ECO:0000256" key="2">
    <source>
        <dbReference type="ARBA" id="ARBA00003215"/>
    </source>
</evidence>
<comment type="catalytic activity">
    <reaction evidence="8">
        <text>adenosine + H2O + H(+) = inosine + NH4(+)</text>
        <dbReference type="Rhea" id="RHEA:24408"/>
        <dbReference type="ChEBI" id="CHEBI:15377"/>
        <dbReference type="ChEBI" id="CHEBI:15378"/>
        <dbReference type="ChEBI" id="CHEBI:16335"/>
        <dbReference type="ChEBI" id="CHEBI:17596"/>
        <dbReference type="ChEBI" id="CHEBI:28938"/>
        <dbReference type="EC" id="3.5.4.4"/>
    </reaction>
    <physiologicalReaction direction="left-to-right" evidence="8">
        <dbReference type="Rhea" id="RHEA:24409"/>
    </physiologicalReaction>
</comment>
<dbReference type="GO" id="GO:0005507">
    <property type="term" value="F:copper ion binding"/>
    <property type="evidence" value="ECO:0007669"/>
    <property type="project" value="TreeGrafter"/>
</dbReference>
<protein>
    <submittedName>
        <fullName evidence="11">Laccase domain-containing protein</fullName>
    </submittedName>
</protein>
<evidence type="ECO:0000313" key="11">
    <source>
        <dbReference type="EMBL" id="AXL20941.1"/>
    </source>
</evidence>
<comment type="catalytic activity">
    <reaction evidence="9">
        <text>adenosine + phosphate = alpha-D-ribose 1-phosphate + adenine</text>
        <dbReference type="Rhea" id="RHEA:27642"/>
        <dbReference type="ChEBI" id="CHEBI:16335"/>
        <dbReference type="ChEBI" id="CHEBI:16708"/>
        <dbReference type="ChEBI" id="CHEBI:43474"/>
        <dbReference type="ChEBI" id="CHEBI:57720"/>
        <dbReference type="EC" id="2.4.2.1"/>
    </reaction>
    <physiologicalReaction direction="left-to-right" evidence="9">
        <dbReference type="Rhea" id="RHEA:27643"/>
    </physiologicalReaction>
</comment>
<evidence type="ECO:0000256" key="9">
    <source>
        <dbReference type="ARBA" id="ARBA00048968"/>
    </source>
</evidence>
<dbReference type="OrthoDB" id="4279at2"/>
<comment type="catalytic activity">
    <reaction evidence="10">
        <text>S-methyl-5'-thioadenosine + phosphate = 5-(methylsulfanyl)-alpha-D-ribose 1-phosphate + adenine</text>
        <dbReference type="Rhea" id="RHEA:11852"/>
        <dbReference type="ChEBI" id="CHEBI:16708"/>
        <dbReference type="ChEBI" id="CHEBI:17509"/>
        <dbReference type="ChEBI" id="CHEBI:43474"/>
        <dbReference type="ChEBI" id="CHEBI:58533"/>
        <dbReference type="EC" id="2.4.2.28"/>
    </reaction>
    <physiologicalReaction direction="left-to-right" evidence="10">
        <dbReference type="Rhea" id="RHEA:11853"/>
    </physiologicalReaction>
</comment>
<comment type="function">
    <text evidence="2">Purine nucleoside enzyme that catalyzes the phosphorolysis of adenosine and inosine nucleosides, yielding D-ribose 1-phosphate and the respective free bases, adenine and hypoxanthine. Also catalyzes the phosphorolysis of S-methyl-5'-thioadenosine into adenine and S-methyl-5-thio-alpha-D-ribose 1-phosphate. Also has adenosine deaminase activity.</text>
</comment>
<evidence type="ECO:0000256" key="3">
    <source>
        <dbReference type="ARBA" id="ARBA00007353"/>
    </source>
</evidence>
<organism evidence="11 12">
    <name type="scientific">Megasphaera stantonii</name>
    <dbReference type="NCBI Taxonomy" id="2144175"/>
    <lineage>
        <taxon>Bacteria</taxon>
        <taxon>Bacillati</taxon>
        <taxon>Bacillota</taxon>
        <taxon>Negativicutes</taxon>
        <taxon>Veillonellales</taxon>
        <taxon>Veillonellaceae</taxon>
        <taxon>Megasphaera</taxon>
    </lineage>
</organism>
<dbReference type="InterPro" id="IPR011324">
    <property type="entry name" value="Cytotoxic_necrot_fac-like_cat"/>
</dbReference>
<dbReference type="CDD" id="cd16833">
    <property type="entry name" value="YfiH"/>
    <property type="match status" value="1"/>
</dbReference>
<evidence type="ECO:0000256" key="8">
    <source>
        <dbReference type="ARBA" id="ARBA00047989"/>
    </source>
</evidence>
<dbReference type="Gene3D" id="3.60.140.10">
    <property type="entry name" value="CNF1/YfiH-like putative cysteine hydrolases"/>
    <property type="match status" value="1"/>
</dbReference>
<comment type="similarity">
    <text evidence="3">Belongs to the purine nucleoside phosphorylase YfiH/LACC1 family.</text>
</comment>
<keyword evidence="4" id="KW-0808">Transferase</keyword>
<dbReference type="GO" id="GO:0016787">
    <property type="term" value="F:hydrolase activity"/>
    <property type="evidence" value="ECO:0007669"/>
    <property type="project" value="UniProtKB-KW"/>
</dbReference>
<evidence type="ECO:0000256" key="7">
    <source>
        <dbReference type="ARBA" id="ARBA00022833"/>
    </source>
</evidence>
<dbReference type="Proteomes" id="UP000254337">
    <property type="component" value="Chromosome"/>
</dbReference>
<comment type="catalytic activity">
    <reaction evidence="1">
        <text>inosine + phosphate = alpha-D-ribose 1-phosphate + hypoxanthine</text>
        <dbReference type="Rhea" id="RHEA:27646"/>
        <dbReference type="ChEBI" id="CHEBI:17368"/>
        <dbReference type="ChEBI" id="CHEBI:17596"/>
        <dbReference type="ChEBI" id="CHEBI:43474"/>
        <dbReference type="ChEBI" id="CHEBI:57720"/>
        <dbReference type="EC" id="2.4.2.1"/>
    </reaction>
    <physiologicalReaction direction="left-to-right" evidence="1">
        <dbReference type="Rhea" id="RHEA:27647"/>
    </physiologicalReaction>
</comment>
<keyword evidence="5" id="KW-0479">Metal-binding</keyword>
<accession>A0A346AYJ8</accession>
<dbReference type="AlphaFoldDB" id="A0A346AYJ8"/>
<dbReference type="PANTHER" id="PTHR30616:SF2">
    <property type="entry name" value="PURINE NUCLEOSIDE PHOSPHORYLASE LACC1"/>
    <property type="match status" value="1"/>
</dbReference>
<dbReference type="SUPFAM" id="SSF64438">
    <property type="entry name" value="CNF1/YfiH-like putative cysteine hydrolases"/>
    <property type="match status" value="1"/>
</dbReference>
<proteinExistence type="inferred from homology"/>
<dbReference type="EMBL" id="CP029462">
    <property type="protein sequence ID" value="AXL20941.1"/>
    <property type="molecule type" value="Genomic_DNA"/>
</dbReference>
<dbReference type="KEGG" id="meg:DKB62_04815"/>
<evidence type="ECO:0000256" key="10">
    <source>
        <dbReference type="ARBA" id="ARBA00049893"/>
    </source>
</evidence>
<dbReference type="InterPro" id="IPR038371">
    <property type="entry name" value="Cu_polyphenol_OxRdtase_sf"/>
</dbReference>
<evidence type="ECO:0000256" key="4">
    <source>
        <dbReference type="ARBA" id="ARBA00022679"/>
    </source>
</evidence>
<evidence type="ECO:0000256" key="5">
    <source>
        <dbReference type="ARBA" id="ARBA00022723"/>
    </source>
</evidence>
<gene>
    <name evidence="11" type="ORF">DKB62_04815</name>
</gene>
<keyword evidence="6" id="KW-0378">Hydrolase</keyword>
<dbReference type="GO" id="GO:0017061">
    <property type="term" value="F:S-methyl-5-thioadenosine phosphorylase activity"/>
    <property type="evidence" value="ECO:0007669"/>
    <property type="project" value="UniProtKB-EC"/>
</dbReference>
<dbReference type="Pfam" id="PF02578">
    <property type="entry name" value="Cu-oxidase_4"/>
    <property type="match status" value="1"/>
</dbReference>
<keyword evidence="7" id="KW-0862">Zinc</keyword>
<evidence type="ECO:0000256" key="6">
    <source>
        <dbReference type="ARBA" id="ARBA00022801"/>
    </source>
</evidence>
<evidence type="ECO:0000313" key="12">
    <source>
        <dbReference type="Proteomes" id="UP000254337"/>
    </source>
</evidence>
<keyword evidence="12" id="KW-1185">Reference proteome</keyword>